<keyword evidence="3 7" id="KW-0479">Metal-binding</keyword>
<reference evidence="11 12" key="1">
    <citation type="submission" date="2013-06" db="EMBL/GenBank/DDBJ databases">
        <title>Whole genome shotgun sequence of Bacillus selenatarsenatis SF-1.</title>
        <authorList>
            <person name="Kuroda M."/>
            <person name="Sei K."/>
            <person name="Yamashita M."/>
            <person name="Ike M."/>
        </authorList>
    </citation>
    <scope>NUCLEOTIDE SEQUENCE [LARGE SCALE GENOMIC DNA]</scope>
    <source>
        <strain evidence="11 12">SF-1</strain>
    </source>
</reference>
<comment type="PTM">
    <text evidence="6">Binds 1 heme c group covalently per subunit.</text>
</comment>
<feature type="compositionally biased region" description="Basic and acidic residues" evidence="8">
    <location>
        <begin position="34"/>
        <end position="48"/>
    </location>
</feature>
<protein>
    <submittedName>
        <fullName evidence="11">Membrane-attached cytochrome c550</fullName>
    </submittedName>
</protein>
<feature type="domain" description="Cytochrome c" evidence="10">
    <location>
        <begin position="48"/>
        <end position="122"/>
    </location>
</feature>
<sequence>MMNRNPIIPFVLIMVMGIGLMFLLSFKGVGDSKDLAKEKEGGGEKTEETAEANPEDFYQQSCAMCHGNQYEGVSGPSLKGVGSKYSQDEIKDILVNGKGAMPPGLAAGKEDQMAEWIVNELK</sequence>
<evidence type="ECO:0000313" key="11">
    <source>
        <dbReference type="EMBL" id="GAM15201.1"/>
    </source>
</evidence>
<accession>A0A0A8XAI9</accession>
<dbReference type="STRING" id="1321606.SAMD00020551_3357"/>
<dbReference type="AlphaFoldDB" id="A0A0A8XAI9"/>
<keyword evidence="12" id="KW-1185">Reference proteome</keyword>
<evidence type="ECO:0000256" key="7">
    <source>
        <dbReference type="PIRSR" id="PIRSR000025-2"/>
    </source>
</evidence>
<dbReference type="InterPro" id="IPR012218">
    <property type="entry name" value="Cyt_c_BACSU-c550-type"/>
</dbReference>
<gene>
    <name evidence="11" type="ORF">SAMD00020551_3357</name>
</gene>
<dbReference type="NCBIfam" id="NF045773">
    <property type="entry name" value="cytochro_C550"/>
    <property type="match status" value="1"/>
</dbReference>
<feature type="binding site" description="covalent" evidence="6">
    <location>
        <position position="65"/>
    </location>
    <ligand>
        <name>heme c</name>
        <dbReference type="ChEBI" id="CHEBI:61717"/>
    </ligand>
</feature>
<proteinExistence type="predicted"/>
<dbReference type="PIRSF" id="PIRSF000025">
    <property type="entry name" value="Cytc_Bsub_c550"/>
    <property type="match status" value="1"/>
</dbReference>
<dbReference type="PANTHER" id="PTHR37823">
    <property type="entry name" value="CYTOCHROME C-553-LIKE"/>
    <property type="match status" value="1"/>
</dbReference>
<evidence type="ECO:0000256" key="2">
    <source>
        <dbReference type="ARBA" id="ARBA00022617"/>
    </source>
</evidence>
<keyword evidence="2 6" id="KW-0349">Heme</keyword>
<dbReference type="Gene3D" id="1.10.760.10">
    <property type="entry name" value="Cytochrome c-like domain"/>
    <property type="match status" value="1"/>
</dbReference>
<feature type="binding site" description="axial binding residue" evidence="7">
    <location>
        <position position="66"/>
    </location>
    <ligand>
        <name>heme c</name>
        <dbReference type="ChEBI" id="CHEBI:61717"/>
    </ligand>
    <ligandPart>
        <name>Fe</name>
        <dbReference type="ChEBI" id="CHEBI:18248"/>
    </ligandPart>
</feature>
<dbReference type="EMBL" id="BASE01000076">
    <property type="protein sequence ID" value="GAM15201.1"/>
    <property type="molecule type" value="Genomic_DNA"/>
</dbReference>
<dbReference type="GO" id="GO:0020037">
    <property type="term" value="F:heme binding"/>
    <property type="evidence" value="ECO:0007669"/>
    <property type="project" value="InterPro"/>
</dbReference>
<keyword evidence="5 7" id="KW-0408">Iron</keyword>
<evidence type="ECO:0000256" key="4">
    <source>
        <dbReference type="ARBA" id="ARBA00022982"/>
    </source>
</evidence>
<dbReference type="SUPFAM" id="SSF46626">
    <property type="entry name" value="Cytochrome c"/>
    <property type="match status" value="1"/>
</dbReference>
<dbReference type="GO" id="GO:0009055">
    <property type="term" value="F:electron transfer activity"/>
    <property type="evidence" value="ECO:0007669"/>
    <property type="project" value="InterPro"/>
</dbReference>
<feature type="binding site" description="axial binding residue" evidence="7">
    <location>
        <position position="101"/>
    </location>
    <ligand>
        <name>heme c</name>
        <dbReference type="ChEBI" id="CHEBI:61717"/>
    </ligand>
    <ligandPart>
        <name>Fe</name>
        <dbReference type="ChEBI" id="CHEBI:18248"/>
    </ligandPart>
</feature>
<name>A0A0A8XAI9_MESS1</name>
<dbReference type="Proteomes" id="UP000031014">
    <property type="component" value="Unassembled WGS sequence"/>
</dbReference>
<feature type="transmembrane region" description="Helical" evidence="9">
    <location>
        <begin position="6"/>
        <end position="26"/>
    </location>
</feature>
<dbReference type="InterPro" id="IPR036909">
    <property type="entry name" value="Cyt_c-like_dom_sf"/>
</dbReference>
<feature type="binding site" description="covalent" evidence="6">
    <location>
        <position position="62"/>
    </location>
    <ligand>
        <name>heme c</name>
        <dbReference type="ChEBI" id="CHEBI:61717"/>
    </ligand>
</feature>
<dbReference type="GO" id="GO:0005506">
    <property type="term" value="F:iron ion binding"/>
    <property type="evidence" value="ECO:0007669"/>
    <property type="project" value="InterPro"/>
</dbReference>
<dbReference type="GO" id="GO:0016020">
    <property type="term" value="C:membrane"/>
    <property type="evidence" value="ECO:0007669"/>
    <property type="project" value="InterPro"/>
</dbReference>
<dbReference type="Pfam" id="PF13442">
    <property type="entry name" value="Cytochrome_CBB3"/>
    <property type="match status" value="1"/>
</dbReference>
<evidence type="ECO:0000259" key="10">
    <source>
        <dbReference type="PROSITE" id="PS51007"/>
    </source>
</evidence>
<dbReference type="PANTHER" id="PTHR37823:SF2">
    <property type="entry name" value="CYTOCHROME C-550"/>
    <property type="match status" value="1"/>
</dbReference>
<dbReference type="InterPro" id="IPR054780">
    <property type="entry name" value="Cytochro_C550_firm"/>
</dbReference>
<evidence type="ECO:0000313" key="12">
    <source>
        <dbReference type="Proteomes" id="UP000031014"/>
    </source>
</evidence>
<evidence type="ECO:0000256" key="5">
    <source>
        <dbReference type="ARBA" id="ARBA00023004"/>
    </source>
</evidence>
<evidence type="ECO:0000256" key="3">
    <source>
        <dbReference type="ARBA" id="ARBA00022723"/>
    </source>
</evidence>
<organism evidence="11 12">
    <name type="scientific">Mesobacillus selenatarsenatis (strain DSM 18680 / JCM 14380 / FERM P-15431 / SF-1)</name>
    <dbReference type="NCBI Taxonomy" id="1321606"/>
    <lineage>
        <taxon>Bacteria</taxon>
        <taxon>Bacillati</taxon>
        <taxon>Bacillota</taxon>
        <taxon>Bacilli</taxon>
        <taxon>Bacillales</taxon>
        <taxon>Bacillaceae</taxon>
        <taxon>Mesobacillus</taxon>
    </lineage>
</organism>
<evidence type="ECO:0000256" key="8">
    <source>
        <dbReference type="SAM" id="MobiDB-lite"/>
    </source>
</evidence>
<keyword evidence="9" id="KW-1133">Transmembrane helix</keyword>
<keyword evidence="9" id="KW-0472">Membrane</keyword>
<dbReference type="InterPro" id="IPR009056">
    <property type="entry name" value="Cyt_c-like_dom"/>
</dbReference>
<feature type="region of interest" description="Disordered" evidence="8">
    <location>
        <begin position="34"/>
        <end position="53"/>
    </location>
</feature>
<keyword evidence="9" id="KW-0812">Transmembrane</keyword>
<keyword evidence="1" id="KW-0813">Transport</keyword>
<keyword evidence="4" id="KW-0249">Electron transport</keyword>
<dbReference type="PROSITE" id="PS51007">
    <property type="entry name" value="CYTC"/>
    <property type="match status" value="1"/>
</dbReference>
<evidence type="ECO:0000256" key="9">
    <source>
        <dbReference type="SAM" id="Phobius"/>
    </source>
</evidence>
<evidence type="ECO:0000256" key="1">
    <source>
        <dbReference type="ARBA" id="ARBA00022448"/>
    </source>
</evidence>
<dbReference type="InterPro" id="IPR051811">
    <property type="entry name" value="Cytochrome_c550/c551-like"/>
</dbReference>
<evidence type="ECO:0000256" key="6">
    <source>
        <dbReference type="PIRSR" id="PIRSR000025-1"/>
    </source>
</evidence>
<comment type="caution">
    <text evidence="11">The sequence shown here is derived from an EMBL/GenBank/DDBJ whole genome shotgun (WGS) entry which is preliminary data.</text>
</comment>